<feature type="region of interest" description="Disordered" evidence="1">
    <location>
        <begin position="350"/>
        <end position="374"/>
    </location>
</feature>
<organism evidence="2 3">
    <name type="scientific">Symbiodinium natans</name>
    <dbReference type="NCBI Taxonomy" id="878477"/>
    <lineage>
        <taxon>Eukaryota</taxon>
        <taxon>Sar</taxon>
        <taxon>Alveolata</taxon>
        <taxon>Dinophyceae</taxon>
        <taxon>Suessiales</taxon>
        <taxon>Symbiodiniaceae</taxon>
        <taxon>Symbiodinium</taxon>
    </lineage>
</organism>
<evidence type="ECO:0000313" key="2">
    <source>
        <dbReference type="EMBL" id="CAE7195040.1"/>
    </source>
</evidence>
<evidence type="ECO:0000313" key="3">
    <source>
        <dbReference type="Proteomes" id="UP000604046"/>
    </source>
</evidence>
<accession>A0A812J9C7</accession>
<dbReference type="EMBL" id="CAJNDS010000343">
    <property type="protein sequence ID" value="CAE7195040.1"/>
    <property type="molecule type" value="Genomic_DNA"/>
</dbReference>
<dbReference type="Proteomes" id="UP000604046">
    <property type="component" value="Unassembled WGS sequence"/>
</dbReference>
<keyword evidence="3" id="KW-1185">Reference proteome</keyword>
<sequence>MGSVGIVAWWFFKKLRRWWNNGYEILTDETLRPALILPNNARAMEGDKVEYLTTDGDSRLFLTLIELVPGTAEDFIPMQIKLIGPDSCGGGVLVLETIAEDVGHQDSCVDDTGTQAAKVGIAEAGSVERYASSASDDPEHAVAVIDHAWIAADRTADDASQLGACATDQSLLHELVCNVKHHLLEVALALMGSVGIVAWWFFKKLRRWWNNGYEILTDETLRPALILPNNARAMEGDKVEYLTTDGDFIPMQIKLIGPDSCGGGVLVLETIAEDVGHQDSCVDDTGTQAGKVGTFYRTLEHVSTQQEVLGSRMGRIAEAGSVERLASSASDPERGVGVIDHAWIAADRTAPGVSTDPRSLRSSIRSAGSKASKK</sequence>
<reference evidence="2" key="1">
    <citation type="submission" date="2021-02" db="EMBL/GenBank/DDBJ databases">
        <authorList>
            <person name="Dougan E. K."/>
            <person name="Rhodes N."/>
            <person name="Thang M."/>
            <person name="Chan C."/>
        </authorList>
    </citation>
    <scope>NUCLEOTIDE SEQUENCE</scope>
</reference>
<feature type="compositionally biased region" description="Polar residues" evidence="1">
    <location>
        <begin position="356"/>
        <end position="366"/>
    </location>
</feature>
<comment type="caution">
    <text evidence="2">The sequence shown here is derived from an EMBL/GenBank/DDBJ whole genome shotgun (WGS) entry which is preliminary data.</text>
</comment>
<protein>
    <submittedName>
        <fullName evidence="2">Uncharacterized protein</fullName>
    </submittedName>
</protein>
<proteinExistence type="predicted"/>
<gene>
    <name evidence="2" type="ORF">SNAT2548_LOCUS5363</name>
</gene>
<evidence type="ECO:0000256" key="1">
    <source>
        <dbReference type="SAM" id="MobiDB-lite"/>
    </source>
</evidence>
<dbReference type="AlphaFoldDB" id="A0A812J9C7"/>
<name>A0A812J9C7_9DINO</name>